<keyword evidence="6 7" id="KW-0472">Membrane</keyword>
<evidence type="ECO:0000313" key="9">
    <source>
        <dbReference type="EMBL" id="QEG39530.1"/>
    </source>
</evidence>
<evidence type="ECO:0000259" key="8">
    <source>
        <dbReference type="Pfam" id="PF13190"/>
    </source>
</evidence>
<protein>
    <submittedName>
        <fullName evidence="9">Fused nickel transport protein NikMN</fullName>
    </submittedName>
</protein>
<dbReference type="InterPro" id="IPR025937">
    <property type="entry name" value="PDGLE_dom"/>
</dbReference>
<feature type="transmembrane region" description="Helical" evidence="7">
    <location>
        <begin position="137"/>
        <end position="161"/>
    </location>
</feature>
<evidence type="ECO:0000256" key="7">
    <source>
        <dbReference type="SAM" id="Phobius"/>
    </source>
</evidence>
<evidence type="ECO:0000256" key="2">
    <source>
        <dbReference type="ARBA" id="ARBA00022448"/>
    </source>
</evidence>
<dbReference type="EMBL" id="CP042914">
    <property type="protein sequence ID" value="QEG39530.1"/>
    <property type="molecule type" value="Genomic_DNA"/>
</dbReference>
<dbReference type="Proteomes" id="UP000325286">
    <property type="component" value="Chromosome"/>
</dbReference>
<feature type="transmembrane region" description="Helical" evidence="7">
    <location>
        <begin position="272"/>
        <end position="293"/>
    </location>
</feature>
<dbReference type="Gene3D" id="1.10.1760.20">
    <property type="match status" value="1"/>
</dbReference>
<evidence type="ECO:0000256" key="6">
    <source>
        <dbReference type="ARBA" id="ARBA00023136"/>
    </source>
</evidence>
<reference evidence="9 10" key="1">
    <citation type="submission" date="2019-08" db="EMBL/GenBank/DDBJ databases">
        <title>Deep-cultivation of Planctomycetes and their phenomic and genomic characterization uncovers novel biology.</title>
        <authorList>
            <person name="Wiegand S."/>
            <person name="Jogler M."/>
            <person name="Boedeker C."/>
            <person name="Pinto D."/>
            <person name="Vollmers J."/>
            <person name="Rivas-Marin E."/>
            <person name="Kohn T."/>
            <person name="Peeters S.H."/>
            <person name="Heuer A."/>
            <person name="Rast P."/>
            <person name="Oberbeckmann S."/>
            <person name="Bunk B."/>
            <person name="Jeske O."/>
            <person name="Meyerdierks A."/>
            <person name="Storesund J.E."/>
            <person name="Kallscheuer N."/>
            <person name="Luecker S."/>
            <person name="Lage O.M."/>
            <person name="Pohl T."/>
            <person name="Merkel B.J."/>
            <person name="Hornburger P."/>
            <person name="Mueller R.-W."/>
            <person name="Bruemmer F."/>
            <person name="Labrenz M."/>
            <person name="Spormann A.M."/>
            <person name="Op den Camp H."/>
            <person name="Overmann J."/>
            <person name="Amann R."/>
            <person name="Jetten M.S.M."/>
            <person name="Mascher T."/>
            <person name="Medema M.H."/>
            <person name="Devos D.P."/>
            <person name="Kaster A.-K."/>
            <person name="Ovreas L."/>
            <person name="Rohde M."/>
            <person name="Galperin M.Y."/>
            <person name="Jogler C."/>
        </authorList>
    </citation>
    <scope>NUCLEOTIDE SEQUENCE [LARGE SCALE GENOMIC DNA]</scope>
    <source>
        <strain evidence="9 10">UC8</strain>
    </source>
</reference>
<dbReference type="KEGG" id="rul:UC8_15250"/>
<dbReference type="PANTHER" id="PTHR34229">
    <property type="entry name" value="METAL TRANSPORT PROTEIN HI_1621-RELATED"/>
    <property type="match status" value="1"/>
</dbReference>
<dbReference type="PANTHER" id="PTHR34229:SF1">
    <property type="entry name" value="METAL TRANSPORT PROTEIN HI_1621-RELATED"/>
    <property type="match status" value="1"/>
</dbReference>
<feature type="transmembrane region" description="Helical" evidence="7">
    <location>
        <begin position="181"/>
        <end position="201"/>
    </location>
</feature>
<evidence type="ECO:0000256" key="1">
    <source>
        <dbReference type="ARBA" id="ARBA00004651"/>
    </source>
</evidence>
<keyword evidence="2" id="KW-0813">Transport</keyword>
<organism evidence="9 10">
    <name type="scientific">Roseimaritima ulvae</name>
    <dbReference type="NCBI Taxonomy" id="980254"/>
    <lineage>
        <taxon>Bacteria</taxon>
        <taxon>Pseudomonadati</taxon>
        <taxon>Planctomycetota</taxon>
        <taxon>Planctomycetia</taxon>
        <taxon>Pirellulales</taxon>
        <taxon>Pirellulaceae</taxon>
        <taxon>Roseimaritima</taxon>
    </lineage>
</organism>
<accession>A0A5B9QPD4</accession>
<feature type="domain" description="PDGLE" evidence="8">
    <location>
        <begin position="210"/>
        <end position="289"/>
    </location>
</feature>
<feature type="transmembrane region" description="Helical" evidence="7">
    <location>
        <begin position="105"/>
        <end position="125"/>
    </location>
</feature>
<keyword evidence="5 7" id="KW-1133">Transmembrane helix</keyword>
<dbReference type="OrthoDB" id="5395048at2"/>
<feature type="transmembrane region" description="Helical" evidence="7">
    <location>
        <begin position="72"/>
        <end position="93"/>
    </location>
</feature>
<comment type="subcellular location">
    <subcellularLocation>
        <location evidence="1">Cell membrane</location>
        <topology evidence="1">Multi-pass membrane protein</topology>
    </subcellularLocation>
</comment>
<feature type="transmembrane region" description="Helical" evidence="7">
    <location>
        <begin position="210"/>
        <end position="229"/>
    </location>
</feature>
<dbReference type="Pfam" id="PF01891">
    <property type="entry name" value="CbiM"/>
    <property type="match status" value="1"/>
</dbReference>
<keyword evidence="4 7" id="KW-0812">Transmembrane</keyword>
<name>A0A5B9QPD4_9BACT</name>
<feature type="transmembrane region" description="Helical" evidence="7">
    <location>
        <begin position="12"/>
        <end position="29"/>
    </location>
</feature>
<evidence type="ECO:0000313" key="10">
    <source>
        <dbReference type="Proteomes" id="UP000325286"/>
    </source>
</evidence>
<evidence type="ECO:0000256" key="4">
    <source>
        <dbReference type="ARBA" id="ARBA00022692"/>
    </source>
</evidence>
<evidence type="ECO:0000256" key="5">
    <source>
        <dbReference type="ARBA" id="ARBA00022989"/>
    </source>
</evidence>
<dbReference type="GO" id="GO:0005886">
    <property type="term" value="C:plasma membrane"/>
    <property type="evidence" value="ECO:0007669"/>
    <property type="project" value="UniProtKB-SubCell"/>
</dbReference>
<gene>
    <name evidence="9" type="primary">nikMN</name>
    <name evidence="9" type="ORF">UC8_15250</name>
</gene>
<evidence type="ECO:0000256" key="3">
    <source>
        <dbReference type="ARBA" id="ARBA00022475"/>
    </source>
</evidence>
<dbReference type="AlphaFoldDB" id="A0A5B9QPD4"/>
<dbReference type="GO" id="GO:0000041">
    <property type="term" value="P:transition metal ion transport"/>
    <property type="evidence" value="ECO:0007669"/>
    <property type="project" value="InterPro"/>
</dbReference>
<dbReference type="Pfam" id="PF13190">
    <property type="entry name" value="PDGLE"/>
    <property type="match status" value="1"/>
</dbReference>
<dbReference type="InterPro" id="IPR002751">
    <property type="entry name" value="CbiM/NikMN"/>
</dbReference>
<keyword evidence="3" id="KW-1003">Cell membrane</keyword>
<sequence length="306" mass="30668">MHVPDHVMDPATCVATTAISVAAVGYAGYRVYRDLPREKRSLLGVVAAGVFAAQMVNFPISGSTSGHVVGAVLAAILLGPWAGLLAVTAVLAVQCVLFQDGGVTALGANVLNMGVVGSLLGYAIYERLQTAIDGRRGKLLAAAFASWFSVLIGAALCSVELTLGGEASLANTLGAMLPSHALIGIGEAAIAAAAVATALWWRPVFQPSRAVAVGAVLAVAVVLLAAPLASTLPDGLESSLSALGYGEPAALWSTPLADYSIAGVPSAALQTMVAGMIGIAAVLGLSSSLAGVAMPRKQEPRSGGVM</sequence>
<dbReference type="RefSeq" id="WP_068136928.1">
    <property type="nucleotide sequence ID" value="NZ_CP042914.1"/>
</dbReference>
<keyword evidence="10" id="KW-1185">Reference proteome</keyword>
<proteinExistence type="predicted"/>